<gene>
    <name evidence="2" type="ORF">QBC46DRAFT_142185</name>
</gene>
<feature type="compositionally biased region" description="Low complexity" evidence="1">
    <location>
        <begin position="165"/>
        <end position="176"/>
    </location>
</feature>
<dbReference type="Proteomes" id="UP001303473">
    <property type="component" value="Unassembled WGS sequence"/>
</dbReference>
<feature type="compositionally biased region" description="Basic and acidic residues" evidence="1">
    <location>
        <begin position="86"/>
        <end position="96"/>
    </location>
</feature>
<evidence type="ECO:0000313" key="2">
    <source>
        <dbReference type="EMBL" id="KAK3933423.1"/>
    </source>
</evidence>
<sequence length="234" mass="25721">MPTFRPNFVLCDNADLFVLSWLEDLDHCAPADWPHPTTDCEGRLHAPVSSHKPASPQQRCCRRPSSSGSTTMSPSREGSPSKRPRRETNDVSDIRGDAYGSTAVGDLAQVTPRPLRQPSFPSGVIAFPSIERADDPFVNAPPAAPFTNPPSLVHSASLPLRQVQSVTSRSESPRSSNTQRTGNSRRSKSPTKSPVRRVADLLFFDKPVEYRPQDRRSLPRDVKAMAEAIKGINL</sequence>
<feature type="non-terminal residue" evidence="2">
    <location>
        <position position="234"/>
    </location>
</feature>
<organism evidence="2 3">
    <name type="scientific">Diplogelasinospora grovesii</name>
    <dbReference type="NCBI Taxonomy" id="303347"/>
    <lineage>
        <taxon>Eukaryota</taxon>
        <taxon>Fungi</taxon>
        <taxon>Dikarya</taxon>
        <taxon>Ascomycota</taxon>
        <taxon>Pezizomycotina</taxon>
        <taxon>Sordariomycetes</taxon>
        <taxon>Sordariomycetidae</taxon>
        <taxon>Sordariales</taxon>
        <taxon>Diplogelasinosporaceae</taxon>
        <taxon>Diplogelasinospora</taxon>
    </lineage>
</organism>
<proteinExistence type="predicted"/>
<name>A0AAN6RYG7_9PEZI</name>
<reference evidence="3" key="1">
    <citation type="journal article" date="2023" name="Mol. Phylogenet. Evol.">
        <title>Genome-scale phylogeny and comparative genomics of the fungal order Sordariales.</title>
        <authorList>
            <person name="Hensen N."/>
            <person name="Bonometti L."/>
            <person name="Westerberg I."/>
            <person name="Brannstrom I.O."/>
            <person name="Guillou S."/>
            <person name="Cros-Aarteil S."/>
            <person name="Calhoun S."/>
            <person name="Haridas S."/>
            <person name="Kuo A."/>
            <person name="Mondo S."/>
            <person name="Pangilinan J."/>
            <person name="Riley R."/>
            <person name="LaButti K."/>
            <person name="Andreopoulos B."/>
            <person name="Lipzen A."/>
            <person name="Chen C."/>
            <person name="Yan M."/>
            <person name="Daum C."/>
            <person name="Ng V."/>
            <person name="Clum A."/>
            <person name="Steindorff A."/>
            <person name="Ohm R.A."/>
            <person name="Martin F."/>
            <person name="Silar P."/>
            <person name="Natvig D.O."/>
            <person name="Lalanne C."/>
            <person name="Gautier V."/>
            <person name="Ament-Velasquez S.L."/>
            <person name="Kruys A."/>
            <person name="Hutchinson M.I."/>
            <person name="Powell A.J."/>
            <person name="Barry K."/>
            <person name="Miller A.N."/>
            <person name="Grigoriev I.V."/>
            <person name="Debuchy R."/>
            <person name="Gladieux P."/>
            <person name="Hiltunen Thoren M."/>
            <person name="Johannesson H."/>
        </authorList>
    </citation>
    <scope>NUCLEOTIDE SEQUENCE [LARGE SCALE GENOMIC DNA]</scope>
    <source>
        <strain evidence="3">CBS 340.73</strain>
    </source>
</reference>
<feature type="compositionally biased region" description="Low complexity" evidence="1">
    <location>
        <begin position="63"/>
        <end position="76"/>
    </location>
</feature>
<comment type="caution">
    <text evidence="2">The sequence shown here is derived from an EMBL/GenBank/DDBJ whole genome shotgun (WGS) entry which is preliminary data.</text>
</comment>
<dbReference type="AlphaFoldDB" id="A0AAN6RYG7"/>
<accession>A0AAN6RYG7</accession>
<evidence type="ECO:0000256" key="1">
    <source>
        <dbReference type="SAM" id="MobiDB-lite"/>
    </source>
</evidence>
<dbReference type="EMBL" id="MU854309">
    <property type="protein sequence ID" value="KAK3933423.1"/>
    <property type="molecule type" value="Genomic_DNA"/>
</dbReference>
<protein>
    <submittedName>
        <fullName evidence="2">Uncharacterized protein</fullName>
    </submittedName>
</protein>
<feature type="region of interest" description="Disordered" evidence="1">
    <location>
        <begin position="44"/>
        <end position="118"/>
    </location>
</feature>
<keyword evidence="3" id="KW-1185">Reference proteome</keyword>
<evidence type="ECO:0000313" key="3">
    <source>
        <dbReference type="Proteomes" id="UP001303473"/>
    </source>
</evidence>
<feature type="region of interest" description="Disordered" evidence="1">
    <location>
        <begin position="162"/>
        <end position="196"/>
    </location>
</feature>